<organism evidence="2 3">
    <name type="scientific">Popillia japonica</name>
    <name type="common">Japanese beetle</name>
    <dbReference type="NCBI Taxonomy" id="7064"/>
    <lineage>
        <taxon>Eukaryota</taxon>
        <taxon>Metazoa</taxon>
        <taxon>Ecdysozoa</taxon>
        <taxon>Arthropoda</taxon>
        <taxon>Hexapoda</taxon>
        <taxon>Insecta</taxon>
        <taxon>Pterygota</taxon>
        <taxon>Neoptera</taxon>
        <taxon>Endopterygota</taxon>
        <taxon>Coleoptera</taxon>
        <taxon>Polyphaga</taxon>
        <taxon>Scarabaeiformia</taxon>
        <taxon>Scarabaeidae</taxon>
        <taxon>Rutelinae</taxon>
        <taxon>Popillia</taxon>
    </lineage>
</organism>
<dbReference type="EMBL" id="JASPKY010000517">
    <property type="protein sequence ID" value="KAK9694269.1"/>
    <property type="molecule type" value="Genomic_DNA"/>
</dbReference>
<feature type="compositionally biased region" description="Polar residues" evidence="1">
    <location>
        <begin position="60"/>
        <end position="81"/>
    </location>
</feature>
<reference evidence="2 3" key="1">
    <citation type="journal article" date="2024" name="BMC Genomics">
        <title>De novo assembly and annotation of Popillia japonica's genome with initial clues to its potential as an invasive pest.</title>
        <authorList>
            <person name="Cucini C."/>
            <person name="Boschi S."/>
            <person name="Funari R."/>
            <person name="Cardaioli E."/>
            <person name="Iannotti N."/>
            <person name="Marturano G."/>
            <person name="Paoli F."/>
            <person name="Bruttini M."/>
            <person name="Carapelli A."/>
            <person name="Frati F."/>
            <person name="Nardi F."/>
        </authorList>
    </citation>
    <scope>NUCLEOTIDE SEQUENCE [LARGE SCALE GENOMIC DNA]</scope>
    <source>
        <strain evidence="2">DMR45628</strain>
    </source>
</reference>
<sequence>MPQGTAPVRKRTLLHVRIVMPSTLQITGDALDSRDCGFLCPPSLRRMHQPRGVPRLRVPLSSQPEANASAQRRQTPRTTKSGIKFSDVVANRPNRQESLPGSIHKTPSSSGRAKAIPTPGHNSSRSNHVQSINAHPGGDLVSSLETLQRLFHQINSAMQQFKMLFPTQSESIKQVG</sequence>
<evidence type="ECO:0000256" key="1">
    <source>
        <dbReference type="SAM" id="MobiDB-lite"/>
    </source>
</evidence>
<evidence type="ECO:0000313" key="2">
    <source>
        <dbReference type="EMBL" id="KAK9694269.1"/>
    </source>
</evidence>
<proteinExistence type="predicted"/>
<keyword evidence="3" id="KW-1185">Reference proteome</keyword>
<feature type="region of interest" description="Disordered" evidence="1">
    <location>
        <begin position="44"/>
        <end position="134"/>
    </location>
</feature>
<dbReference type="AlphaFoldDB" id="A0AAW1IW84"/>
<accession>A0AAW1IW84</accession>
<protein>
    <submittedName>
        <fullName evidence="2">Uncharacterized protein</fullName>
    </submittedName>
</protein>
<evidence type="ECO:0000313" key="3">
    <source>
        <dbReference type="Proteomes" id="UP001458880"/>
    </source>
</evidence>
<comment type="caution">
    <text evidence="2">The sequence shown here is derived from an EMBL/GenBank/DDBJ whole genome shotgun (WGS) entry which is preliminary data.</text>
</comment>
<feature type="compositionally biased region" description="Polar residues" evidence="1">
    <location>
        <begin position="120"/>
        <end position="133"/>
    </location>
</feature>
<gene>
    <name evidence="2" type="ORF">QE152_g33642</name>
</gene>
<dbReference type="Proteomes" id="UP001458880">
    <property type="component" value="Unassembled WGS sequence"/>
</dbReference>
<name>A0AAW1IW84_POPJA</name>